<protein>
    <submittedName>
        <fullName evidence="2">Uncharacterized protein</fullName>
    </submittedName>
</protein>
<evidence type="ECO:0000313" key="3">
    <source>
        <dbReference type="Proteomes" id="UP001054945"/>
    </source>
</evidence>
<dbReference type="AlphaFoldDB" id="A0AAV4XLP0"/>
<dbReference type="EMBL" id="BPLR01017848">
    <property type="protein sequence ID" value="GIY94964.1"/>
    <property type="molecule type" value="Genomic_DNA"/>
</dbReference>
<dbReference type="Proteomes" id="UP001054945">
    <property type="component" value="Unassembled WGS sequence"/>
</dbReference>
<accession>A0AAV4XLP0</accession>
<evidence type="ECO:0000256" key="1">
    <source>
        <dbReference type="SAM" id="MobiDB-lite"/>
    </source>
</evidence>
<name>A0AAV4XLP0_CAEEX</name>
<proteinExistence type="predicted"/>
<sequence>MAKSRVKNKPFSNPSVSRHTLTSEDSGKNGTQTALGFQRFNWCRHTRGLEKPWLDHTMIRDSDTGKNACTPQL</sequence>
<gene>
    <name evidence="2" type="ORF">CEXT_47921</name>
</gene>
<organism evidence="2 3">
    <name type="scientific">Caerostris extrusa</name>
    <name type="common">Bark spider</name>
    <name type="synonym">Caerostris bankana</name>
    <dbReference type="NCBI Taxonomy" id="172846"/>
    <lineage>
        <taxon>Eukaryota</taxon>
        <taxon>Metazoa</taxon>
        <taxon>Ecdysozoa</taxon>
        <taxon>Arthropoda</taxon>
        <taxon>Chelicerata</taxon>
        <taxon>Arachnida</taxon>
        <taxon>Araneae</taxon>
        <taxon>Araneomorphae</taxon>
        <taxon>Entelegynae</taxon>
        <taxon>Araneoidea</taxon>
        <taxon>Araneidae</taxon>
        <taxon>Caerostris</taxon>
    </lineage>
</organism>
<reference evidence="2 3" key="1">
    <citation type="submission" date="2021-06" db="EMBL/GenBank/DDBJ databases">
        <title>Caerostris extrusa draft genome.</title>
        <authorList>
            <person name="Kono N."/>
            <person name="Arakawa K."/>
        </authorList>
    </citation>
    <scope>NUCLEOTIDE SEQUENCE [LARGE SCALE GENOMIC DNA]</scope>
</reference>
<comment type="caution">
    <text evidence="2">The sequence shown here is derived from an EMBL/GenBank/DDBJ whole genome shotgun (WGS) entry which is preliminary data.</text>
</comment>
<feature type="compositionally biased region" description="Polar residues" evidence="1">
    <location>
        <begin position="10"/>
        <end position="20"/>
    </location>
</feature>
<evidence type="ECO:0000313" key="2">
    <source>
        <dbReference type="EMBL" id="GIY94964.1"/>
    </source>
</evidence>
<keyword evidence="3" id="KW-1185">Reference proteome</keyword>
<feature type="region of interest" description="Disordered" evidence="1">
    <location>
        <begin position="1"/>
        <end position="32"/>
    </location>
</feature>